<dbReference type="PANTHER" id="PTHR21641">
    <property type="entry name" value="TRANSLATION INITIATION FACTOR-RELATED"/>
    <property type="match status" value="1"/>
</dbReference>
<evidence type="ECO:0000256" key="6">
    <source>
        <dbReference type="SAM" id="MobiDB-lite"/>
    </source>
</evidence>
<dbReference type="EMBL" id="ABJB010438223">
    <property type="status" value="NOT_ANNOTATED_CDS"/>
    <property type="molecule type" value="Genomic_DNA"/>
</dbReference>
<dbReference type="InterPro" id="IPR006196">
    <property type="entry name" value="RNA-binding_domain_S1_IF1"/>
</dbReference>
<dbReference type="Pfam" id="PF01176">
    <property type="entry name" value="eIF-1a"/>
    <property type="match status" value="1"/>
</dbReference>
<dbReference type="CDD" id="cd05792">
    <property type="entry name" value="S1_eIF1AD_like"/>
    <property type="match status" value="1"/>
</dbReference>
<dbReference type="FunCoup" id="B7P9A2">
    <property type="interactions" value="1429"/>
</dbReference>
<evidence type="ECO:0000313" key="8">
    <source>
        <dbReference type="EMBL" id="EEC03174.1"/>
    </source>
</evidence>
<reference evidence="9" key="2">
    <citation type="submission" date="2020-05" db="UniProtKB">
        <authorList>
            <consortium name="EnsemblMetazoa"/>
        </authorList>
    </citation>
    <scope>IDENTIFICATION</scope>
    <source>
        <strain evidence="9">wikel</strain>
    </source>
</reference>
<dbReference type="InterPro" id="IPR012340">
    <property type="entry name" value="NA-bd_OB-fold"/>
</dbReference>
<dbReference type="InterPro" id="IPR001253">
    <property type="entry name" value="TIF_eIF-1A"/>
</dbReference>
<dbReference type="VEuPathDB" id="VectorBase:ISCW002071"/>
<evidence type="ECO:0000313" key="9">
    <source>
        <dbReference type="EnsemblMetazoa" id="ISCW002071-PA"/>
    </source>
</evidence>
<evidence type="ECO:0000256" key="5">
    <source>
        <dbReference type="PROSITE-ProRule" id="PRU00181"/>
    </source>
</evidence>
<evidence type="ECO:0000313" key="10">
    <source>
        <dbReference type="Proteomes" id="UP000001555"/>
    </source>
</evidence>
<protein>
    <recommendedName>
        <fullName evidence="2">Probable RNA-binding protein EIF1AD</fullName>
    </recommendedName>
    <alternativeName>
        <fullName evidence="4">Eukaryotic translation initiation factor 1A domain-containing protein</fullName>
    </alternativeName>
</protein>
<evidence type="ECO:0000256" key="2">
    <source>
        <dbReference type="ARBA" id="ARBA00020989"/>
    </source>
</evidence>
<dbReference type="EMBL" id="ABJB010737286">
    <property type="status" value="NOT_ANNOTATED_CDS"/>
    <property type="molecule type" value="Genomic_DNA"/>
</dbReference>
<dbReference type="PANTHER" id="PTHR21641:SF0">
    <property type="entry name" value="RNA-BINDING PROTEIN EIF1AD-RELATED"/>
    <property type="match status" value="1"/>
</dbReference>
<dbReference type="VEuPathDB" id="VectorBase:ISCP_018196"/>
<keyword evidence="3" id="KW-0694">RNA-binding</keyword>
<reference evidence="8 10" key="1">
    <citation type="submission" date="2008-03" db="EMBL/GenBank/DDBJ databases">
        <title>Annotation of Ixodes scapularis.</title>
        <authorList>
            <consortium name="Ixodes scapularis Genome Project Consortium"/>
            <person name="Caler E."/>
            <person name="Hannick L.I."/>
            <person name="Bidwell S."/>
            <person name="Joardar V."/>
            <person name="Thiagarajan M."/>
            <person name="Amedeo P."/>
            <person name="Galinsky K.J."/>
            <person name="Schobel S."/>
            <person name="Inman J."/>
            <person name="Hostetler J."/>
            <person name="Miller J."/>
            <person name="Hammond M."/>
            <person name="Megy K."/>
            <person name="Lawson D."/>
            <person name="Kodira C."/>
            <person name="Sutton G."/>
            <person name="Meyer J."/>
            <person name="Hill C.A."/>
            <person name="Birren B."/>
            <person name="Nene V."/>
            <person name="Collins F."/>
            <person name="Alarcon-Chaidez F."/>
            <person name="Wikel S."/>
            <person name="Strausberg R."/>
        </authorList>
    </citation>
    <scope>NUCLEOTIDE SEQUENCE [LARGE SCALE GENOMIC DNA]</scope>
    <source>
        <strain evidence="10">Wikel</strain>
        <strain evidence="8">Wikel colony</strain>
    </source>
</reference>
<dbReference type="HOGENOM" id="CLU_106477_2_0_1"/>
<comment type="similarity">
    <text evidence="1">Belongs to the EIF1AD family.</text>
</comment>
<feature type="compositionally biased region" description="Basic and acidic residues" evidence="6">
    <location>
        <begin position="88"/>
        <end position="105"/>
    </location>
</feature>
<sequence length="140" mass="15938">MSKTTKIKHVTKEILSGKGNNLHEVEDPSGSTYLVSMPTKFRKNIWVKRGDFVIVEPIEEGDKVKAEIVRILYREQVKYIKEEGKWPKAFDDGEAKGDAEHRSPEDSDSDDDDDDLFVNTNRPSVVYEESESSSTEEEAN</sequence>
<gene>
    <name evidence="8" type="ORF">IscW_ISCW002071</name>
</gene>
<dbReference type="EMBL" id="ABJB010172009">
    <property type="status" value="NOT_ANNOTATED_CDS"/>
    <property type="molecule type" value="Genomic_DNA"/>
</dbReference>
<keyword evidence="5" id="KW-0396">Initiation factor</keyword>
<feature type="domain" description="S1-like" evidence="7">
    <location>
        <begin position="19"/>
        <end position="76"/>
    </location>
</feature>
<dbReference type="EMBL" id="ABJB011019001">
    <property type="status" value="NOT_ANNOTATED_CDS"/>
    <property type="molecule type" value="Genomic_DNA"/>
</dbReference>
<dbReference type="Proteomes" id="UP000001555">
    <property type="component" value="Unassembled WGS sequence"/>
</dbReference>
<keyword evidence="11" id="KW-1267">Proteomics identification</keyword>
<accession>B7P9A2</accession>
<evidence type="ECO:0007829" key="11">
    <source>
        <dbReference type="PeptideAtlas" id="B7P9A2"/>
    </source>
</evidence>
<dbReference type="InParanoid" id="B7P9A2"/>
<dbReference type="Gene3D" id="2.40.50.140">
    <property type="entry name" value="Nucleic acid-binding proteins"/>
    <property type="match status" value="1"/>
</dbReference>
<feature type="region of interest" description="Disordered" evidence="6">
    <location>
        <begin position="88"/>
        <end position="140"/>
    </location>
</feature>
<feature type="compositionally biased region" description="Acidic residues" evidence="6">
    <location>
        <begin position="106"/>
        <end position="116"/>
    </location>
</feature>
<name>B7P9A2_IXOSC</name>
<organism>
    <name type="scientific">Ixodes scapularis</name>
    <name type="common">Black-legged tick</name>
    <name type="synonym">Deer tick</name>
    <dbReference type="NCBI Taxonomy" id="6945"/>
    <lineage>
        <taxon>Eukaryota</taxon>
        <taxon>Metazoa</taxon>
        <taxon>Ecdysozoa</taxon>
        <taxon>Arthropoda</taxon>
        <taxon>Chelicerata</taxon>
        <taxon>Arachnida</taxon>
        <taxon>Acari</taxon>
        <taxon>Parasitiformes</taxon>
        <taxon>Ixodida</taxon>
        <taxon>Ixodoidea</taxon>
        <taxon>Ixodidae</taxon>
        <taxon>Ixodinae</taxon>
        <taxon>Ixodes</taxon>
    </lineage>
</organism>
<dbReference type="GO" id="GO:0003743">
    <property type="term" value="F:translation initiation factor activity"/>
    <property type="evidence" value="ECO:0007669"/>
    <property type="project" value="UniProtKB-UniRule"/>
</dbReference>
<dbReference type="InterPro" id="IPR039294">
    <property type="entry name" value="EIF1AD"/>
</dbReference>
<dbReference type="VEuPathDB" id="VectorBase:ISCI002071"/>
<dbReference type="OrthoDB" id="1738325at2759"/>
<dbReference type="GO" id="GO:0005634">
    <property type="term" value="C:nucleus"/>
    <property type="evidence" value="ECO:0000318"/>
    <property type="project" value="GO_Central"/>
</dbReference>
<dbReference type="PaxDb" id="6945-B7P9A2"/>
<evidence type="ECO:0000256" key="1">
    <source>
        <dbReference type="ARBA" id="ARBA00007340"/>
    </source>
</evidence>
<keyword evidence="10" id="KW-1185">Reference proteome</keyword>
<dbReference type="EnsemblMetazoa" id="ISCW002071-RA">
    <property type="protein sequence ID" value="ISCW002071-PA"/>
    <property type="gene ID" value="ISCW002071"/>
</dbReference>
<evidence type="ECO:0000259" key="7">
    <source>
        <dbReference type="PROSITE" id="PS50832"/>
    </source>
</evidence>
<dbReference type="STRING" id="6945.B7P9A2"/>
<dbReference type="EMBL" id="DS662048">
    <property type="protein sequence ID" value="EEC03174.1"/>
    <property type="molecule type" value="Genomic_DNA"/>
</dbReference>
<feature type="compositionally biased region" description="Acidic residues" evidence="6">
    <location>
        <begin position="128"/>
        <end position="140"/>
    </location>
</feature>
<dbReference type="SUPFAM" id="SSF50249">
    <property type="entry name" value="Nucleic acid-binding proteins"/>
    <property type="match status" value="1"/>
</dbReference>
<dbReference type="SMART" id="SM00652">
    <property type="entry name" value="eIF1a"/>
    <property type="match status" value="1"/>
</dbReference>
<dbReference type="AlphaFoldDB" id="B7P9A2"/>
<keyword evidence="5" id="KW-0648">Protein biosynthesis</keyword>
<dbReference type="GO" id="GO:0003723">
    <property type="term" value="F:RNA binding"/>
    <property type="evidence" value="ECO:0007669"/>
    <property type="project" value="UniProtKB-KW"/>
</dbReference>
<proteinExistence type="evidence at protein level"/>
<evidence type="ECO:0000256" key="3">
    <source>
        <dbReference type="ARBA" id="ARBA00022884"/>
    </source>
</evidence>
<dbReference type="PROSITE" id="PS50832">
    <property type="entry name" value="S1_IF1_TYPE"/>
    <property type="match status" value="1"/>
</dbReference>
<evidence type="ECO:0000256" key="4">
    <source>
        <dbReference type="ARBA" id="ARBA00031998"/>
    </source>
</evidence>